<protein>
    <submittedName>
        <fullName evidence="1">Uncharacterized protein</fullName>
    </submittedName>
</protein>
<proteinExistence type="predicted"/>
<dbReference type="EMBL" id="PJQL01003134">
    <property type="protein sequence ID" value="RCH82138.1"/>
    <property type="molecule type" value="Genomic_DNA"/>
</dbReference>
<accession>A0A367IWT2</accession>
<sequence>MSYCGFTPPSSSHNVDGSLGASRACIRPSRRILLQTFDALFLTSFSDAVACALHSVVMSHRQLIPPSPEVPSAAPLTIMADYLLPSLPEWTIDVRRDGPTSVFDVSLGNLRR</sequence>
<organism evidence="1 2">
    <name type="scientific">Rhizopus azygosporus</name>
    <name type="common">Rhizopus microsporus var. azygosporus</name>
    <dbReference type="NCBI Taxonomy" id="86630"/>
    <lineage>
        <taxon>Eukaryota</taxon>
        <taxon>Fungi</taxon>
        <taxon>Fungi incertae sedis</taxon>
        <taxon>Mucoromycota</taxon>
        <taxon>Mucoromycotina</taxon>
        <taxon>Mucoromycetes</taxon>
        <taxon>Mucorales</taxon>
        <taxon>Mucorineae</taxon>
        <taxon>Rhizopodaceae</taxon>
        <taxon>Rhizopus</taxon>
    </lineage>
</organism>
<dbReference type="Proteomes" id="UP000252139">
    <property type="component" value="Unassembled WGS sequence"/>
</dbReference>
<keyword evidence="2" id="KW-1185">Reference proteome</keyword>
<comment type="caution">
    <text evidence="1">The sequence shown here is derived from an EMBL/GenBank/DDBJ whole genome shotgun (WGS) entry which is preliminary data.</text>
</comment>
<gene>
    <name evidence="1" type="ORF">CU097_006412</name>
</gene>
<evidence type="ECO:0000313" key="2">
    <source>
        <dbReference type="Proteomes" id="UP000252139"/>
    </source>
</evidence>
<evidence type="ECO:0000313" key="1">
    <source>
        <dbReference type="EMBL" id="RCH82138.1"/>
    </source>
</evidence>
<dbReference type="AlphaFoldDB" id="A0A367IWT2"/>
<reference evidence="1 2" key="1">
    <citation type="journal article" date="2018" name="G3 (Bethesda)">
        <title>Phylogenetic and Phylogenomic Definition of Rhizopus Species.</title>
        <authorList>
            <person name="Gryganskyi A.P."/>
            <person name="Golan J."/>
            <person name="Dolatabadi S."/>
            <person name="Mondo S."/>
            <person name="Robb S."/>
            <person name="Idnurm A."/>
            <person name="Muszewska A."/>
            <person name="Steczkiewicz K."/>
            <person name="Masonjones S."/>
            <person name="Liao H.L."/>
            <person name="Gajdeczka M.T."/>
            <person name="Anike F."/>
            <person name="Vuek A."/>
            <person name="Anishchenko I.M."/>
            <person name="Voigt K."/>
            <person name="de Hoog G.S."/>
            <person name="Smith M.E."/>
            <person name="Heitman J."/>
            <person name="Vilgalys R."/>
            <person name="Stajich J.E."/>
        </authorList>
    </citation>
    <scope>NUCLEOTIDE SEQUENCE [LARGE SCALE GENOMIC DNA]</scope>
    <source>
        <strain evidence="1 2">CBS 357.93</strain>
    </source>
</reference>
<name>A0A367IWT2_RHIAZ</name>